<evidence type="ECO:0000256" key="4">
    <source>
        <dbReference type="NCBIfam" id="TIGR03244"/>
    </source>
</evidence>
<dbReference type="GO" id="GO:0008791">
    <property type="term" value="F:arginine N-succinyltransferase activity"/>
    <property type="evidence" value="ECO:0007669"/>
    <property type="project" value="UniProtKB-UniRule"/>
</dbReference>
<name>A0A4R1NF39_9GAMM</name>
<evidence type="ECO:0000256" key="2">
    <source>
        <dbReference type="ARBA" id="ARBA00022679"/>
    </source>
</evidence>
<dbReference type="Proteomes" id="UP000294555">
    <property type="component" value="Unassembled WGS sequence"/>
</dbReference>
<gene>
    <name evidence="5" type="ORF">EZJ58_0740</name>
</gene>
<organism evidence="5 6">
    <name type="scientific">Sodalis ligni</name>
    <dbReference type="NCBI Taxonomy" id="2697027"/>
    <lineage>
        <taxon>Bacteria</taxon>
        <taxon>Pseudomonadati</taxon>
        <taxon>Pseudomonadota</taxon>
        <taxon>Gammaproteobacteria</taxon>
        <taxon>Enterobacterales</taxon>
        <taxon>Bruguierivoracaceae</taxon>
        <taxon>Sodalis</taxon>
    </lineage>
</organism>
<dbReference type="SUPFAM" id="SSF55729">
    <property type="entry name" value="Acyl-CoA N-acyltransferases (Nat)"/>
    <property type="match status" value="1"/>
</dbReference>
<dbReference type="EMBL" id="SJOI01000001">
    <property type="protein sequence ID" value="TCL02710.1"/>
    <property type="molecule type" value="Genomic_DNA"/>
</dbReference>
<dbReference type="InterPro" id="IPR017650">
    <property type="entry name" value="Arginine_N-succinylTrfase"/>
</dbReference>
<sequence>MMTIRPVEAGDLMDIMSLADKTGAGLTSLPTHRDVLAARIDRSLRTWQGTAERAEQGYLFVLEDSERRKVVGVSAIEAAVGLNEPWYNFRVGTLVHASKSLNVYKAVPTLYLSNDHTGQSELCTLFLDPDYRHGTNGQLLMKARLLFMAAFRQHFAQRVIAELRGYCDEQGHSPFWANLGQHFFSIDFARADYLSGTGSKAFIAELMPKHPLYVDFLAPEARAVIGKVHPHTEPARAVLESEGLRYQGYIDIFDGGPVLEAEIDNIRTVRESRLWVTALSEDAGPDRDAPWYLLANDDYPAYRVVAAQPRPERDRLMISAEIHASLRLSPGRQVRAVPVRLPSGTA</sequence>
<dbReference type="GO" id="GO:0006527">
    <property type="term" value="P:L-arginine catabolic process"/>
    <property type="evidence" value="ECO:0007669"/>
    <property type="project" value="UniProtKB-UniRule"/>
</dbReference>
<dbReference type="EC" id="2.3.1.109" evidence="4"/>
<dbReference type="RefSeq" id="WP_132921642.1">
    <property type="nucleotide sequence ID" value="NZ_SJOI01000001.1"/>
</dbReference>
<dbReference type="NCBIfam" id="NF007770">
    <property type="entry name" value="PRK10456.1"/>
    <property type="match status" value="1"/>
</dbReference>
<keyword evidence="1" id="KW-0056">Arginine metabolism</keyword>
<evidence type="ECO:0000256" key="1">
    <source>
        <dbReference type="ARBA" id="ARBA00022503"/>
    </source>
</evidence>
<dbReference type="Gene3D" id="2.40.40.20">
    <property type="match status" value="1"/>
</dbReference>
<accession>A0A4R1NF39</accession>
<comment type="caution">
    <text evidence="5">The sequence shown here is derived from an EMBL/GenBank/DDBJ whole genome shotgun (WGS) entry which is preliminary data.</text>
</comment>
<dbReference type="AlphaFoldDB" id="A0A4R1NF39"/>
<protein>
    <recommendedName>
        <fullName evidence="4">Arginine N-succinyltransferase</fullName>
        <ecNumber evidence="4">2.3.1.109</ecNumber>
    </recommendedName>
</protein>
<keyword evidence="2 5" id="KW-0808">Transferase</keyword>
<keyword evidence="6" id="KW-1185">Reference proteome</keyword>
<dbReference type="Pfam" id="PF04958">
    <property type="entry name" value="AstA"/>
    <property type="match status" value="1"/>
</dbReference>
<evidence type="ECO:0000256" key="3">
    <source>
        <dbReference type="ARBA" id="ARBA00023315"/>
    </source>
</evidence>
<dbReference type="PANTHER" id="PTHR30420">
    <property type="entry name" value="N-SUCCINYLARGININE DIHYDROLASE"/>
    <property type="match status" value="1"/>
</dbReference>
<dbReference type="InterPro" id="IPR016181">
    <property type="entry name" value="Acyl_CoA_acyltransferase"/>
</dbReference>
<evidence type="ECO:0000313" key="5">
    <source>
        <dbReference type="EMBL" id="TCL02710.1"/>
    </source>
</evidence>
<dbReference type="NCBIfam" id="TIGR03243">
    <property type="entry name" value="arg_catab_AOST"/>
    <property type="match status" value="1"/>
</dbReference>
<dbReference type="OrthoDB" id="21121at2"/>
<keyword evidence="3" id="KW-0012">Acyltransferase</keyword>
<proteinExistence type="predicted"/>
<dbReference type="Gene3D" id="3.40.630.30">
    <property type="match status" value="1"/>
</dbReference>
<dbReference type="PANTHER" id="PTHR30420:SF1">
    <property type="entry name" value="ARGININE N-SUCCINYLTRANSFERASE"/>
    <property type="match status" value="1"/>
</dbReference>
<evidence type="ECO:0000313" key="6">
    <source>
        <dbReference type="Proteomes" id="UP000294555"/>
    </source>
</evidence>
<dbReference type="InterPro" id="IPR007041">
    <property type="entry name" value="Arg_succinylTrfase_AstA/AruG"/>
</dbReference>
<dbReference type="NCBIfam" id="TIGR03244">
    <property type="entry name" value="arg_catab_AstA"/>
    <property type="match status" value="1"/>
</dbReference>
<reference evidence="5 6" key="1">
    <citation type="submission" date="2019-02" db="EMBL/GenBank/DDBJ databases">
        <title>Investigation of anaerobic lignin degradation for improved lignocellulosic biofuels.</title>
        <authorList>
            <person name="Deangelis K."/>
        </authorList>
    </citation>
    <scope>NUCLEOTIDE SEQUENCE [LARGE SCALE GENOMIC DNA]</scope>
    <source>
        <strain evidence="5 6">159R</strain>
    </source>
</reference>